<dbReference type="GeneID" id="301140855"/>
<dbReference type="PRINTS" id="PR00690">
    <property type="entry name" value="ADHESNFAMILY"/>
</dbReference>
<evidence type="ECO:0000256" key="2">
    <source>
        <dbReference type="ARBA" id="ARBA00022729"/>
    </source>
</evidence>
<accession>A0ABU6NVY7</accession>
<dbReference type="InterPro" id="IPR050492">
    <property type="entry name" value="Bact_metal-bind_prot9"/>
</dbReference>
<dbReference type="PRINTS" id="PR00691">
    <property type="entry name" value="ADHESINB"/>
</dbReference>
<keyword evidence="1 3" id="KW-0813">Transport</keyword>
<protein>
    <submittedName>
        <fullName evidence="7">Zinc ABC transporter substrate-binding protein</fullName>
    </submittedName>
</protein>
<feature type="coiled-coil region" evidence="4">
    <location>
        <begin position="190"/>
        <end position="217"/>
    </location>
</feature>
<evidence type="ECO:0000256" key="1">
    <source>
        <dbReference type="ARBA" id="ARBA00022448"/>
    </source>
</evidence>
<evidence type="ECO:0000256" key="3">
    <source>
        <dbReference type="RuleBase" id="RU003512"/>
    </source>
</evidence>
<dbReference type="PANTHER" id="PTHR42953">
    <property type="entry name" value="HIGH-AFFINITY ZINC UPTAKE SYSTEM PROTEIN ZNUA-RELATED"/>
    <property type="match status" value="1"/>
</dbReference>
<dbReference type="Gene3D" id="3.40.50.1980">
    <property type="entry name" value="Nitrogenase molybdenum iron protein domain"/>
    <property type="match status" value="2"/>
</dbReference>
<dbReference type="EMBL" id="JARTFS010000005">
    <property type="protein sequence ID" value="MED4401295.1"/>
    <property type="molecule type" value="Genomic_DNA"/>
</dbReference>
<reference evidence="7 8" key="1">
    <citation type="submission" date="2023-03" db="EMBL/GenBank/DDBJ databases">
        <title>Bacillus Genome Sequencing.</title>
        <authorList>
            <person name="Dunlap C."/>
        </authorList>
    </citation>
    <scope>NUCLEOTIDE SEQUENCE [LARGE SCALE GENOMIC DNA]</scope>
    <source>
        <strain evidence="7 8">NRS-1717</strain>
    </source>
</reference>
<dbReference type="RefSeq" id="WP_066228563.1">
    <property type="nucleotide sequence ID" value="NZ_JARTFQ010000007.1"/>
</dbReference>
<comment type="similarity">
    <text evidence="3">Belongs to the bacterial solute-binding protein 9 family.</text>
</comment>
<feature type="region of interest" description="Disordered" evidence="5">
    <location>
        <begin position="131"/>
        <end position="162"/>
    </location>
</feature>
<evidence type="ECO:0000256" key="5">
    <source>
        <dbReference type="SAM" id="MobiDB-lite"/>
    </source>
</evidence>
<evidence type="ECO:0000256" key="4">
    <source>
        <dbReference type="SAM" id="Coils"/>
    </source>
</evidence>
<dbReference type="SUPFAM" id="SSF53807">
    <property type="entry name" value="Helical backbone' metal receptor"/>
    <property type="match status" value="1"/>
</dbReference>
<sequence length="332" mass="37403">MKKSALFLTLILLLATALFGCGNNEKTNKSDAKEGSKKQLTVYTTIFPLEDFTKKIGGDLVNVKSIYPPGADAHTFEPTSKTMVEIADGDAFIYTGVGIEGFAEKAEESLKNEDVKFVKAGEGVELLSNEHEEHAHEEEGHEHEEHAHEEDEHEHDHGDTDPHVWLDPVLSIKLAENIKNALAELDPNNKEQFEENYEALKADLENLDKQFTAIIEKAPKKEILVSHAAYGYWQKRYGIEQISVLGLSPTQEPSQKQLQNIIETAKKHNIKYVLFESNVSSKISDIVKNELHAEALTLHNLESISEKDVKNNEDYFSMMEKNIKTIEKALLH</sequence>
<feature type="signal peptide" evidence="6">
    <location>
        <begin position="1"/>
        <end position="20"/>
    </location>
</feature>
<dbReference type="Proteomes" id="UP001342826">
    <property type="component" value="Unassembled WGS sequence"/>
</dbReference>
<keyword evidence="4" id="KW-0175">Coiled coil</keyword>
<name>A0ABU6NVY7_9BACI</name>
<proteinExistence type="inferred from homology"/>
<keyword evidence="8" id="KW-1185">Reference proteome</keyword>
<dbReference type="InterPro" id="IPR006128">
    <property type="entry name" value="Lipoprotein_PsaA-like"/>
</dbReference>
<comment type="caution">
    <text evidence="7">The sequence shown here is derived from an EMBL/GenBank/DDBJ whole genome shotgun (WGS) entry which is preliminary data.</text>
</comment>
<dbReference type="InterPro" id="IPR006127">
    <property type="entry name" value="ZnuA-like"/>
</dbReference>
<evidence type="ECO:0000313" key="8">
    <source>
        <dbReference type="Proteomes" id="UP001342826"/>
    </source>
</evidence>
<evidence type="ECO:0000256" key="6">
    <source>
        <dbReference type="SAM" id="SignalP"/>
    </source>
</evidence>
<dbReference type="PANTHER" id="PTHR42953:SF8">
    <property type="entry name" value="ZINT DOMAIN-CONTAINING PROTEIN"/>
    <property type="match status" value="1"/>
</dbReference>
<organism evidence="7 8">
    <name type="scientific">Metabacillus fastidiosus</name>
    <dbReference type="NCBI Taxonomy" id="1458"/>
    <lineage>
        <taxon>Bacteria</taxon>
        <taxon>Bacillati</taxon>
        <taxon>Bacillota</taxon>
        <taxon>Bacilli</taxon>
        <taxon>Bacillales</taxon>
        <taxon>Bacillaceae</taxon>
        <taxon>Metabacillus</taxon>
    </lineage>
</organism>
<dbReference type="InterPro" id="IPR006129">
    <property type="entry name" value="AdhesinB"/>
</dbReference>
<dbReference type="PROSITE" id="PS51257">
    <property type="entry name" value="PROKAR_LIPOPROTEIN"/>
    <property type="match status" value="1"/>
</dbReference>
<gene>
    <name evidence="7" type="ORF">P9271_08085</name>
</gene>
<feature type="chain" id="PRO_5046355045" evidence="6">
    <location>
        <begin position="21"/>
        <end position="332"/>
    </location>
</feature>
<keyword evidence="2 6" id="KW-0732">Signal</keyword>
<dbReference type="Pfam" id="PF01297">
    <property type="entry name" value="ZnuA"/>
    <property type="match status" value="1"/>
</dbReference>
<evidence type="ECO:0000313" key="7">
    <source>
        <dbReference type="EMBL" id="MED4401295.1"/>
    </source>
</evidence>